<reference evidence="2" key="1">
    <citation type="submission" date="2020-04" db="EMBL/GenBank/DDBJ databases">
        <authorList>
            <person name="Alioto T."/>
            <person name="Alioto T."/>
            <person name="Gomez Garrido J."/>
        </authorList>
    </citation>
    <scope>NUCLEOTIDE SEQUENCE</scope>
    <source>
        <strain evidence="2">A484AB</strain>
    </source>
</reference>
<gene>
    <name evidence="2" type="ORF">PACLA_8A042301</name>
</gene>
<proteinExistence type="predicted"/>
<sequence>MAEAQAEMEEEDFDLILSSDDTDVEKDDKTSPVIRQSTDAFTTNEVIAVLERISSSTIKSEAEIDTKILRNTRGKKDFATLDCFVSVFVEAFNKCNGSVKKFKSDSVRAIRLEKKFATLRNDIESNLFDAWKRLAGDVRSLETSVVVYQHVLQHFWSCVILQGKSSQSVEDEYRSVDDVSADLDKDEAEREAIRRHVGWAVKRARDLINFGATIVSIKKSKDENSPVTEVTKTCLLSFFEKFGVDLQQNTGKYLFIVNDAILEFFIVLHKEVEDFIIRTGIDKDTVVLCLQYLSCNKHIRAEWKKFVGERSGEEEAASIIILQRIVSMFLKSKQQIIREQLHLKSQKESKSLIASLFHGKKGD</sequence>
<dbReference type="OrthoDB" id="5979845at2759"/>
<keyword evidence="3" id="KW-1185">Reference proteome</keyword>
<comment type="caution">
    <text evidence="2">The sequence shown here is derived from an EMBL/GenBank/DDBJ whole genome shotgun (WGS) entry which is preliminary data.</text>
</comment>
<evidence type="ECO:0000313" key="3">
    <source>
        <dbReference type="Proteomes" id="UP001152795"/>
    </source>
</evidence>
<evidence type="ECO:0000313" key="2">
    <source>
        <dbReference type="EMBL" id="CAB4010491.1"/>
    </source>
</evidence>
<protein>
    <submittedName>
        <fullName evidence="2">Uncharacterized protein</fullName>
    </submittedName>
</protein>
<feature type="compositionally biased region" description="Acidic residues" evidence="1">
    <location>
        <begin position="1"/>
        <end position="25"/>
    </location>
</feature>
<accession>A0A6S7IYL2</accession>
<name>A0A6S7IYL2_PARCT</name>
<feature type="region of interest" description="Disordered" evidence="1">
    <location>
        <begin position="1"/>
        <end position="31"/>
    </location>
</feature>
<dbReference type="Proteomes" id="UP001152795">
    <property type="component" value="Unassembled WGS sequence"/>
</dbReference>
<organism evidence="2 3">
    <name type="scientific">Paramuricea clavata</name>
    <name type="common">Red gorgonian</name>
    <name type="synonym">Violescent sea-whip</name>
    <dbReference type="NCBI Taxonomy" id="317549"/>
    <lineage>
        <taxon>Eukaryota</taxon>
        <taxon>Metazoa</taxon>
        <taxon>Cnidaria</taxon>
        <taxon>Anthozoa</taxon>
        <taxon>Octocorallia</taxon>
        <taxon>Malacalcyonacea</taxon>
        <taxon>Plexauridae</taxon>
        <taxon>Paramuricea</taxon>
    </lineage>
</organism>
<dbReference type="EMBL" id="CACRXK020006805">
    <property type="protein sequence ID" value="CAB4010491.1"/>
    <property type="molecule type" value="Genomic_DNA"/>
</dbReference>
<evidence type="ECO:0000256" key="1">
    <source>
        <dbReference type="SAM" id="MobiDB-lite"/>
    </source>
</evidence>
<dbReference type="AlphaFoldDB" id="A0A6S7IYL2"/>